<protein>
    <recommendedName>
        <fullName evidence="5">Zn(2)-C6 fungal-type domain-containing protein</fullName>
    </recommendedName>
</protein>
<dbReference type="EMBL" id="ML736535">
    <property type="protein sequence ID" value="KAE8370998.1"/>
    <property type="molecule type" value="Genomic_DNA"/>
</dbReference>
<keyword evidence="7" id="KW-1185">Reference proteome</keyword>
<dbReference type="CDD" id="cd00067">
    <property type="entry name" value="GAL4"/>
    <property type="match status" value="1"/>
</dbReference>
<evidence type="ECO:0000256" key="2">
    <source>
        <dbReference type="ARBA" id="ARBA00023125"/>
    </source>
</evidence>
<sequence length="515" mass="59499">MSAASKRASKSCSNCRHVKRRCDNQRPSCGQCVRAKQECRGYRDEWEKVFRDQTNHTITRSKKHAMKRDWNDQQYTLVLSQCNDNNKPELSYKFKDDPAQDLPETIAPGSMVAYQFFASYLNSYFPSQDSSSCPLDMSDTIISGIHMLPRKTPMLENASSALSFVFLGKLHQDKSLLRHGLTLYTQALGQMSRKLDRKAYSDDIIYTCVLFDQIETHHCPESLTDWFSHIDGLTAIMQSYRSKDIESPLMNAIYGPHHKLKVALSRSMHPSGSTLAWLREPGEGFLHNYVQILVDVTSVACAFGKINPSDRQACQLLLIEGLALQQRYEEYYTYILSIYGEPSTYGRDELKSRIPTTCDLFGPPYKFRSVGEALLYAWHWKSCSYFYPLLYQIKNLNLVEAPEYDHSPQDVASRIAAIYISKALRCLPYCAQEGMNTWAMSLGTFSVTQALRVFSYTRDWERFIWSHQVMQYCGNMGLDRATRIQREWWNYCYHRRVAYNILSLFNDSLLYVSSN</sequence>
<dbReference type="GO" id="GO:0003677">
    <property type="term" value="F:DNA binding"/>
    <property type="evidence" value="ECO:0007669"/>
    <property type="project" value="UniProtKB-KW"/>
</dbReference>
<name>A0A5N7APS9_9EURO</name>
<evidence type="ECO:0000259" key="5">
    <source>
        <dbReference type="PROSITE" id="PS50048"/>
    </source>
</evidence>
<feature type="domain" description="Zn(2)-C6 fungal-type" evidence="5">
    <location>
        <begin position="11"/>
        <end position="39"/>
    </location>
</feature>
<dbReference type="PANTHER" id="PTHR38791:SF5">
    <property type="entry name" value="TRANSCRIPTION FACTOR DBAG-RELATED"/>
    <property type="match status" value="1"/>
</dbReference>
<proteinExistence type="predicted"/>
<dbReference type="PROSITE" id="PS50048">
    <property type="entry name" value="ZN2_CY6_FUNGAL_2"/>
    <property type="match status" value="1"/>
</dbReference>
<dbReference type="InterPro" id="IPR036864">
    <property type="entry name" value="Zn2-C6_fun-type_DNA-bd_sf"/>
</dbReference>
<dbReference type="AlphaFoldDB" id="A0A5N7APS9"/>
<dbReference type="GO" id="GO:0008270">
    <property type="term" value="F:zinc ion binding"/>
    <property type="evidence" value="ECO:0007669"/>
    <property type="project" value="InterPro"/>
</dbReference>
<organism evidence="6 7">
    <name type="scientific">Aspergillus bertholletiae</name>
    <dbReference type="NCBI Taxonomy" id="1226010"/>
    <lineage>
        <taxon>Eukaryota</taxon>
        <taxon>Fungi</taxon>
        <taxon>Dikarya</taxon>
        <taxon>Ascomycota</taxon>
        <taxon>Pezizomycotina</taxon>
        <taxon>Eurotiomycetes</taxon>
        <taxon>Eurotiomycetidae</taxon>
        <taxon>Eurotiales</taxon>
        <taxon>Aspergillaceae</taxon>
        <taxon>Aspergillus</taxon>
        <taxon>Aspergillus subgen. Circumdati</taxon>
    </lineage>
</organism>
<dbReference type="GO" id="GO:0000981">
    <property type="term" value="F:DNA-binding transcription factor activity, RNA polymerase II-specific"/>
    <property type="evidence" value="ECO:0007669"/>
    <property type="project" value="InterPro"/>
</dbReference>
<dbReference type="InterPro" id="IPR001138">
    <property type="entry name" value="Zn2Cys6_DnaBD"/>
</dbReference>
<dbReference type="PANTHER" id="PTHR38791">
    <property type="entry name" value="ZN(II)2CYS6 TRANSCRIPTION FACTOR (EUROFUNG)-RELATED-RELATED"/>
    <property type="match status" value="1"/>
</dbReference>
<dbReference type="Gene3D" id="4.10.240.10">
    <property type="entry name" value="Zn(2)-C6 fungal-type DNA-binding domain"/>
    <property type="match status" value="1"/>
</dbReference>
<dbReference type="InterPro" id="IPR053175">
    <property type="entry name" value="DHMBA_Reg_Transcription_Factor"/>
</dbReference>
<dbReference type="OrthoDB" id="4491390at2759"/>
<evidence type="ECO:0000313" key="7">
    <source>
        <dbReference type="Proteomes" id="UP000326198"/>
    </source>
</evidence>
<dbReference type="Pfam" id="PF00172">
    <property type="entry name" value="Zn_clus"/>
    <property type="match status" value="1"/>
</dbReference>
<keyword evidence="4" id="KW-0539">Nucleus</keyword>
<keyword evidence="1" id="KW-0805">Transcription regulation</keyword>
<gene>
    <name evidence="6" type="ORF">BDV26DRAFT_287114</name>
</gene>
<evidence type="ECO:0000256" key="3">
    <source>
        <dbReference type="ARBA" id="ARBA00023163"/>
    </source>
</evidence>
<keyword evidence="3" id="KW-0804">Transcription</keyword>
<reference evidence="6 7" key="1">
    <citation type="submission" date="2019-04" db="EMBL/GenBank/DDBJ databases">
        <title>Friends and foes A comparative genomics studyof 23 Aspergillus species from section Flavi.</title>
        <authorList>
            <consortium name="DOE Joint Genome Institute"/>
            <person name="Kjaerbolling I."/>
            <person name="Vesth T."/>
            <person name="Frisvad J.C."/>
            <person name="Nybo J.L."/>
            <person name="Theobald S."/>
            <person name="Kildgaard S."/>
            <person name="Isbrandt T."/>
            <person name="Kuo A."/>
            <person name="Sato A."/>
            <person name="Lyhne E.K."/>
            <person name="Kogle M.E."/>
            <person name="Wiebenga A."/>
            <person name="Kun R.S."/>
            <person name="Lubbers R.J."/>
            <person name="Makela M.R."/>
            <person name="Barry K."/>
            <person name="Chovatia M."/>
            <person name="Clum A."/>
            <person name="Daum C."/>
            <person name="Haridas S."/>
            <person name="He G."/>
            <person name="LaButti K."/>
            <person name="Lipzen A."/>
            <person name="Mondo S."/>
            <person name="Riley R."/>
            <person name="Salamov A."/>
            <person name="Simmons B.A."/>
            <person name="Magnuson J.K."/>
            <person name="Henrissat B."/>
            <person name="Mortensen U.H."/>
            <person name="Larsen T.O."/>
            <person name="Devries R.P."/>
            <person name="Grigoriev I.V."/>
            <person name="Machida M."/>
            <person name="Baker S.E."/>
            <person name="Andersen M.R."/>
        </authorList>
    </citation>
    <scope>NUCLEOTIDE SEQUENCE [LARGE SCALE GENOMIC DNA]</scope>
    <source>
        <strain evidence="6 7">IBT 29228</strain>
    </source>
</reference>
<evidence type="ECO:0000256" key="4">
    <source>
        <dbReference type="ARBA" id="ARBA00023242"/>
    </source>
</evidence>
<dbReference type="GO" id="GO:0009893">
    <property type="term" value="P:positive regulation of metabolic process"/>
    <property type="evidence" value="ECO:0007669"/>
    <property type="project" value="UniProtKB-ARBA"/>
</dbReference>
<accession>A0A5N7APS9</accession>
<dbReference type="SMART" id="SM00066">
    <property type="entry name" value="GAL4"/>
    <property type="match status" value="1"/>
</dbReference>
<evidence type="ECO:0000256" key="1">
    <source>
        <dbReference type="ARBA" id="ARBA00023015"/>
    </source>
</evidence>
<dbReference type="PROSITE" id="PS00463">
    <property type="entry name" value="ZN2_CY6_FUNGAL_1"/>
    <property type="match status" value="1"/>
</dbReference>
<keyword evidence="2" id="KW-0238">DNA-binding</keyword>
<dbReference type="SUPFAM" id="SSF57701">
    <property type="entry name" value="Zn2/Cys6 DNA-binding domain"/>
    <property type="match status" value="1"/>
</dbReference>
<dbReference type="Proteomes" id="UP000326198">
    <property type="component" value="Unassembled WGS sequence"/>
</dbReference>
<evidence type="ECO:0000313" key="6">
    <source>
        <dbReference type="EMBL" id="KAE8370998.1"/>
    </source>
</evidence>